<dbReference type="HOGENOM" id="CLU_009583_0_0_6"/>
<evidence type="ECO:0000256" key="2">
    <source>
        <dbReference type="ARBA" id="ARBA00022679"/>
    </source>
</evidence>
<evidence type="ECO:0000259" key="3">
    <source>
        <dbReference type="Pfam" id="PF13477"/>
    </source>
</evidence>
<evidence type="ECO:0000256" key="1">
    <source>
        <dbReference type="ARBA" id="ARBA00022676"/>
    </source>
</evidence>
<dbReference type="Gene3D" id="3.40.50.2000">
    <property type="entry name" value="Glycogen Phosphorylase B"/>
    <property type="match status" value="2"/>
</dbReference>
<dbReference type="eggNOG" id="COG0438">
    <property type="taxonomic scope" value="Bacteria"/>
</dbReference>
<dbReference type="GO" id="GO:0016757">
    <property type="term" value="F:glycosyltransferase activity"/>
    <property type="evidence" value="ECO:0007669"/>
    <property type="project" value="UniProtKB-KW"/>
</dbReference>
<dbReference type="PANTHER" id="PTHR12526">
    <property type="entry name" value="GLYCOSYLTRANSFERASE"/>
    <property type="match status" value="1"/>
</dbReference>
<protein>
    <submittedName>
        <fullName evidence="4">Glycosyltransferase</fullName>
    </submittedName>
</protein>
<dbReference type="Proteomes" id="UP000013165">
    <property type="component" value="Unassembled WGS sequence"/>
</dbReference>
<dbReference type="Pfam" id="PF13692">
    <property type="entry name" value="Glyco_trans_1_4"/>
    <property type="match status" value="1"/>
</dbReference>
<sequence length="360" mass="40281">MKTAVLFCPSQVWGGIEKNVHLRAKLLGEDGVSVVVILLEGFFAERFADLPNVRVIEVASRGGDFNIFVVANYVKILREIAPDVVFAALKKDWWLVSLASKIAGVDRVVLYLGIARRVKSPIKYFVIFRLMKSVLMVNSDSLKYAMLKHSRFFDESNVYRVYNGFDAPPAETKPLDFKAMFNLPNDAVLVGCAGRFSPQKGFDLLPDVLAKLPEHVHVVHAGEGEFEETIKAAIQSRPESERIHFLGYHQDMPAFFGGIDIFLLCSRNEGMANVLNEAMSHGVPVVSTRVPGSEELLAHGEYGMLVDIDDVPAMAKAIRSIAEGERSFAPEKLERWIVDKFGLEKMMRETNRVFFPADRS</sequence>
<proteinExistence type="predicted"/>
<dbReference type="OrthoDB" id="9768937at2"/>
<keyword evidence="5" id="KW-1185">Reference proteome</keyword>
<organism evidence="4 5">
    <name type="scientific">Marinobacter nanhaiticus D15-8W</name>
    <dbReference type="NCBI Taxonomy" id="626887"/>
    <lineage>
        <taxon>Bacteria</taxon>
        <taxon>Pseudomonadati</taxon>
        <taxon>Pseudomonadota</taxon>
        <taxon>Gammaproteobacteria</taxon>
        <taxon>Pseudomonadales</taxon>
        <taxon>Marinobacteraceae</taxon>
        <taxon>Marinobacter</taxon>
    </lineage>
</organism>
<feature type="domain" description="Glycosyltransferase subfamily 4-like N-terminal" evidence="3">
    <location>
        <begin position="27"/>
        <end position="110"/>
    </location>
</feature>
<comment type="caution">
    <text evidence="4">The sequence shown here is derived from an EMBL/GenBank/DDBJ whole genome shotgun (WGS) entry which is preliminary data.</text>
</comment>
<dbReference type="PATRIC" id="fig|626887.3.peg.2836"/>
<accession>N6WND4</accession>
<keyword evidence="2 4" id="KW-0808">Transferase</keyword>
<dbReference type="CDD" id="cd03811">
    <property type="entry name" value="GT4_GT28_WabH-like"/>
    <property type="match status" value="1"/>
</dbReference>
<dbReference type="EMBL" id="APLQ01000014">
    <property type="protein sequence ID" value="ENO12562.1"/>
    <property type="molecule type" value="Genomic_DNA"/>
</dbReference>
<keyword evidence="1" id="KW-0328">Glycosyltransferase</keyword>
<evidence type="ECO:0000313" key="4">
    <source>
        <dbReference type="EMBL" id="ENO12562.1"/>
    </source>
</evidence>
<evidence type="ECO:0000313" key="5">
    <source>
        <dbReference type="Proteomes" id="UP000013165"/>
    </source>
</evidence>
<reference evidence="4 5" key="1">
    <citation type="journal article" date="2013" name="Genome Announc.">
        <title>Genome Sequence of the Polycyclic Aromatic Hydrocarbon-Degrading Bacterium Strain Marinobacter nanhaiticus D15-8WT.</title>
        <authorList>
            <person name="Cui Z."/>
            <person name="Gao W."/>
            <person name="Li Q."/>
            <person name="Xu G."/>
            <person name="Zheng L."/>
        </authorList>
    </citation>
    <scope>NUCLEOTIDE SEQUENCE [LARGE SCALE GENOMIC DNA]</scope>
    <source>
        <strain evidence="4 5">D15-8W</strain>
    </source>
</reference>
<dbReference type="STRING" id="626887.J057_14210"/>
<gene>
    <name evidence="4" type="ORF">J057_14210</name>
</gene>
<dbReference type="SUPFAM" id="SSF53756">
    <property type="entry name" value="UDP-Glycosyltransferase/glycogen phosphorylase"/>
    <property type="match status" value="1"/>
</dbReference>
<dbReference type="RefSeq" id="WP_004580792.1">
    <property type="nucleotide sequence ID" value="NZ_AP028878.1"/>
</dbReference>
<dbReference type="InterPro" id="IPR028098">
    <property type="entry name" value="Glyco_trans_4-like_N"/>
</dbReference>
<dbReference type="AlphaFoldDB" id="N6WND4"/>
<dbReference type="Pfam" id="PF13477">
    <property type="entry name" value="Glyco_trans_4_2"/>
    <property type="match status" value="1"/>
</dbReference>
<name>N6WND4_9GAMM</name>
<dbReference type="PANTHER" id="PTHR12526:SF629">
    <property type="entry name" value="TEICHURONIC ACID BIOSYNTHESIS GLYCOSYLTRANSFERASE TUAH-RELATED"/>
    <property type="match status" value="1"/>
</dbReference>